<proteinExistence type="predicted"/>
<evidence type="ECO:0000313" key="3">
    <source>
        <dbReference type="Proteomes" id="UP000324222"/>
    </source>
</evidence>
<reference evidence="2 3" key="1">
    <citation type="submission" date="2019-05" db="EMBL/GenBank/DDBJ databases">
        <title>Another draft genome of Portunus trituberculatus and its Hox gene families provides insights of decapod evolution.</title>
        <authorList>
            <person name="Jeong J.-H."/>
            <person name="Song I."/>
            <person name="Kim S."/>
            <person name="Choi T."/>
            <person name="Kim D."/>
            <person name="Ryu S."/>
            <person name="Kim W."/>
        </authorList>
    </citation>
    <scope>NUCLEOTIDE SEQUENCE [LARGE SCALE GENOMIC DNA]</scope>
    <source>
        <tissue evidence="2">Muscle</tissue>
    </source>
</reference>
<keyword evidence="3" id="KW-1185">Reference proteome</keyword>
<comment type="caution">
    <text evidence="2">The sequence shown here is derived from an EMBL/GenBank/DDBJ whole genome shotgun (WGS) entry which is preliminary data.</text>
</comment>
<accession>A0A5B7FYJ9</accession>
<sequence>MPSSARGGKTDRWSHTCCRR</sequence>
<gene>
    <name evidence="2" type="ORF">E2C01_044336</name>
</gene>
<protein>
    <submittedName>
        <fullName evidence="2">Uncharacterized protein</fullName>
    </submittedName>
</protein>
<evidence type="ECO:0000256" key="1">
    <source>
        <dbReference type="SAM" id="MobiDB-lite"/>
    </source>
</evidence>
<organism evidence="2 3">
    <name type="scientific">Portunus trituberculatus</name>
    <name type="common">Swimming crab</name>
    <name type="synonym">Neptunus trituberculatus</name>
    <dbReference type="NCBI Taxonomy" id="210409"/>
    <lineage>
        <taxon>Eukaryota</taxon>
        <taxon>Metazoa</taxon>
        <taxon>Ecdysozoa</taxon>
        <taxon>Arthropoda</taxon>
        <taxon>Crustacea</taxon>
        <taxon>Multicrustacea</taxon>
        <taxon>Malacostraca</taxon>
        <taxon>Eumalacostraca</taxon>
        <taxon>Eucarida</taxon>
        <taxon>Decapoda</taxon>
        <taxon>Pleocyemata</taxon>
        <taxon>Brachyura</taxon>
        <taxon>Eubrachyura</taxon>
        <taxon>Portunoidea</taxon>
        <taxon>Portunidae</taxon>
        <taxon>Portuninae</taxon>
        <taxon>Portunus</taxon>
    </lineage>
</organism>
<dbReference type="Proteomes" id="UP000324222">
    <property type="component" value="Unassembled WGS sequence"/>
</dbReference>
<evidence type="ECO:0000313" key="2">
    <source>
        <dbReference type="EMBL" id="MPC50507.1"/>
    </source>
</evidence>
<name>A0A5B7FYJ9_PORTR</name>
<dbReference type="AlphaFoldDB" id="A0A5B7FYJ9"/>
<dbReference type="EMBL" id="VSRR010009544">
    <property type="protein sequence ID" value="MPC50507.1"/>
    <property type="molecule type" value="Genomic_DNA"/>
</dbReference>
<feature type="region of interest" description="Disordered" evidence="1">
    <location>
        <begin position="1"/>
        <end position="20"/>
    </location>
</feature>